<proteinExistence type="predicted"/>
<dbReference type="AlphaFoldDB" id="A0A2J6S9N0"/>
<organism evidence="1 2">
    <name type="scientific">Hyaloscypha variabilis (strain UAMH 11265 / GT02V1 / F)</name>
    <name type="common">Meliniomyces variabilis</name>
    <dbReference type="NCBI Taxonomy" id="1149755"/>
    <lineage>
        <taxon>Eukaryota</taxon>
        <taxon>Fungi</taxon>
        <taxon>Dikarya</taxon>
        <taxon>Ascomycota</taxon>
        <taxon>Pezizomycotina</taxon>
        <taxon>Leotiomycetes</taxon>
        <taxon>Helotiales</taxon>
        <taxon>Hyaloscyphaceae</taxon>
        <taxon>Hyaloscypha</taxon>
        <taxon>Hyaloscypha variabilis</taxon>
    </lineage>
</organism>
<dbReference type="OrthoDB" id="3562267at2759"/>
<evidence type="ECO:0000313" key="2">
    <source>
        <dbReference type="Proteomes" id="UP000235786"/>
    </source>
</evidence>
<name>A0A2J6S9N0_HYAVF</name>
<dbReference type="EMBL" id="KZ613938">
    <property type="protein sequence ID" value="PMD47467.1"/>
    <property type="molecule type" value="Genomic_DNA"/>
</dbReference>
<reference evidence="1 2" key="1">
    <citation type="submission" date="2016-04" db="EMBL/GenBank/DDBJ databases">
        <title>A degradative enzymes factory behind the ericoid mycorrhizal symbiosis.</title>
        <authorList>
            <consortium name="DOE Joint Genome Institute"/>
            <person name="Martino E."/>
            <person name="Morin E."/>
            <person name="Grelet G."/>
            <person name="Kuo A."/>
            <person name="Kohler A."/>
            <person name="Daghino S."/>
            <person name="Barry K."/>
            <person name="Choi C."/>
            <person name="Cichocki N."/>
            <person name="Clum A."/>
            <person name="Copeland A."/>
            <person name="Hainaut M."/>
            <person name="Haridas S."/>
            <person name="Labutti K."/>
            <person name="Lindquist E."/>
            <person name="Lipzen A."/>
            <person name="Khouja H.-R."/>
            <person name="Murat C."/>
            <person name="Ohm R."/>
            <person name="Olson A."/>
            <person name="Spatafora J."/>
            <person name="Veneault-Fourrey C."/>
            <person name="Henrissat B."/>
            <person name="Grigoriev I."/>
            <person name="Martin F."/>
            <person name="Perotto S."/>
        </authorList>
    </citation>
    <scope>NUCLEOTIDE SEQUENCE [LARGE SCALE GENOMIC DNA]</scope>
    <source>
        <strain evidence="1 2">F</strain>
    </source>
</reference>
<dbReference type="Proteomes" id="UP000235786">
    <property type="component" value="Unassembled WGS sequence"/>
</dbReference>
<protein>
    <submittedName>
        <fullName evidence="1">Uncharacterized protein</fullName>
    </submittedName>
</protein>
<accession>A0A2J6S9N0</accession>
<keyword evidence="2" id="KW-1185">Reference proteome</keyword>
<gene>
    <name evidence="1" type="ORF">L207DRAFT_576243</name>
</gene>
<evidence type="ECO:0000313" key="1">
    <source>
        <dbReference type="EMBL" id="PMD47467.1"/>
    </source>
</evidence>
<sequence>MAASVSRIITIPEILACAASSRLKDLYSPISRHSFTADEVLGEPITAFEARLAACDFYTYMSCFATWSYGADLDNEGECKFVSPLLVTNKNSYLDYRLLKDEITSTLLKKVQNQADFSEDIARSHGLEDDYQVYWENKKFLNFLLDLFVHVGLEDCDICNVLKAGCHLAIQLAKRTGDTLQAGKSCGAPWEQKNLVKYLVNEDTGDREDSGMQLSNAATPPRCFNSLQPNCFPPILSTY</sequence>